<organism evidence="2 3">
    <name type="scientific">Lysinibacillus tabacifolii</name>
    <dbReference type="NCBI Taxonomy" id="1173107"/>
    <lineage>
        <taxon>Bacteria</taxon>
        <taxon>Bacillati</taxon>
        <taxon>Bacillota</taxon>
        <taxon>Bacilli</taxon>
        <taxon>Bacillales</taxon>
        <taxon>Bacillaceae</taxon>
        <taxon>Lysinibacillus</taxon>
    </lineage>
</organism>
<dbReference type="SUPFAM" id="SSF55608">
    <property type="entry name" value="Homing endonucleases"/>
    <property type="match status" value="1"/>
</dbReference>
<feature type="domain" description="DOD-type homing endonuclease" evidence="1">
    <location>
        <begin position="73"/>
        <end position="213"/>
    </location>
</feature>
<dbReference type="RefSeq" id="WP_108030841.1">
    <property type="nucleotide sequence ID" value="NZ_PYUE01000007.1"/>
</dbReference>
<dbReference type="Gene3D" id="3.10.28.10">
    <property type="entry name" value="Homing endonucleases"/>
    <property type="match status" value="1"/>
</dbReference>
<dbReference type="PROSITE" id="PS50819">
    <property type="entry name" value="INTEIN_ENDONUCLEASE"/>
    <property type="match status" value="1"/>
</dbReference>
<dbReference type="InterPro" id="IPR004042">
    <property type="entry name" value="Intein_endonuc_central"/>
</dbReference>
<protein>
    <recommendedName>
        <fullName evidence="1">DOD-type homing endonuclease domain-containing protein</fullName>
    </recommendedName>
</protein>
<accession>A0ABY2SVU2</accession>
<name>A0ABY2SVU2_9BACI</name>
<dbReference type="Proteomes" id="UP000308330">
    <property type="component" value="Unassembled WGS sequence"/>
</dbReference>
<sequence>MFNKRFNQKDIEKFNELHQVQGLSLREIAQQYNTTHGVIRRYLVSAGYTYKARKYPLNEKFFEKLDSLEKLYFLGWIYSDGHVFSYDEKNHAGLKIKIQKRDAYILEYLKNLIESEAPIQPDYTKGREYSRITFGSKTIYSDLLKYGLENQKTFKLKYPLEQVWDHRPFILGVFDGDGSISINKSTGMPQLTFSGTQTMMMQIKNIFETELGVNPVTVRKNKNTFALSYGGPASVHAITKWLYSWDPPVYLNRKRDLIKKCLSRDIYGKNVVLYKCPDCGKTRTFDKRNMYQLKKYFLKSKFCSLSCSGKFYREYQLNGYKLTQSMEAALKNNILGTKKVYIKSTWDEV</sequence>
<proteinExistence type="predicted"/>
<keyword evidence="3" id="KW-1185">Reference proteome</keyword>
<gene>
    <name evidence="2" type="ORF">FC748_06835</name>
</gene>
<dbReference type="InterPro" id="IPR027434">
    <property type="entry name" value="Homing_endonucl"/>
</dbReference>
<evidence type="ECO:0000313" key="2">
    <source>
        <dbReference type="EMBL" id="TKI47379.1"/>
    </source>
</evidence>
<dbReference type="EMBL" id="SZPT01000002">
    <property type="protein sequence ID" value="TKI47379.1"/>
    <property type="molecule type" value="Genomic_DNA"/>
</dbReference>
<reference evidence="2 3" key="1">
    <citation type="submission" date="2019-04" db="EMBL/GenBank/DDBJ databases">
        <title>Lysinibacillus genome sequencing.</title>
        <authorList>
            <person name="Dunlap C."/>
        </authorList>
    </citation>
    <scope>NUCLEOTIDE SEQUENCE [LARGE SCALE GENOMIC DNA]</scope>
    <source>
        <strain evidence="2 3">KCTC 33042</strain>
    </source>
</reference>
<evidence type="ECO:0000313" key="3">
    <source>
        <dbReference type="Proteomes" id="UP000308330"/>
    </source>
</evidence>
<comment type="caution">
    <text evidence="2">The sequence shown here is derived from an EMBL/GenBank/DDBJ whole genome shotgun (WGS) entry which is preliminary data.</text>
</comment>
<evidence type="ECO:0000259" key="1">
    <source>
        <dbReference type="PROSITE" id="PS50819"/>
    </source>
</evidence>